<feature type="coiled-coil region" evidence="2">
    <location>
        <begin position="85"/>
        <end position="175"/>
    </location>
</feature>
<evidence type="ECO:0000259" key="4">
    <source>
        <dbReference type="PROSITE" id="PS50089"/>
    </source>
</evidence>
<protein>
    <recommendedName>
        <fullName evidence="4">RING-type domain-containing protein</fullName>
    </recommendedName>
</protein>
<comment type="caution">
    <text evidence="5">The sequence shown here is derived from an EMBL/GenBank/DDBJ whole genome shotgun (WGS) entry which is preliminary data.</text>
</comment>
<evidence type="ECO:0000256" key="1">
    <source>
        <dbReference type="PROSITE-ProRule" id="PRU00175"/>
    </source>
</evidence>
<evidence type="ECO:0000313" key="5">
    <source>
        <dbReference type="EMBL" id="KAI5059533.1"/>
    </source>
</evidence>
<reference evidence="5" key="1">
    <citation type="submission" date="2021-01" db="EMBL/GenBank/DDBJ databases">
        <title>Adiantum capillus-veneris genome.</title>
        <authorList>
            <person name="Fang Y."/>
            <person name="Liao Q."/>
        </authorList>
    </citation>
    <scope>NUCLEOTIDE SEQUENCE</scope>
    <source>
        <strain evidence="5">H3</strain>
        <tissue evidence="5">Leaf</tissue>
    </source>
</reference>
<proteinExistence type="predicted"/>
<organism evidence="5 6">
    <name type="scientific">Adiantum capillus-veneris</name>
    <name type="common">Maidenhair fern</name>
    <dbReference type="NCBI Taxonomy" id="13818"/>
    <lineage>
        <taxon>Eukaryota</taxon>
        <taxon>Viridiplantae</taxon>
        <taxon>Streptophyta</taxon>
        <taxon>Embryophyta</taxon>
        <taxon>Tracheophyta</taxon>
        <taxon>Polypodiopsida</taxon>
        <taxon>Polypodiidae</taxon>
        <taxon>Polypodiales</taxon>
        <taxon>Pteridineae</taxon>
        <taxon>Pteridaceae</taxon>
        <taxon>Vittarioideae</taxon>
        <taxon>Adiantum</taxon>
    </lineage>
</organism>
<sequence>MESASVATATSEPTKPIEQGEQTEAAPGETWAPQPKPLRTYTPRSRAANSGKGAEEPYYGGLSDKSNTDFNEAAKRLFDIEQTCMQASRIAVKSAQEQLTKLTELVHSQEAELHDKDTQILVLRDSNAGLTEELRIKAHELEEERRVRESQQQELMEAKDGLEKLDKEVKSTQGQLTKLTQPIHSQEAKLHNKNILIQRLQLVNTLYRENMERSDAALKSYLDSPLCAGPSTAFGADDAATKQIEELKRELEIERVQRTALTLYIMQSKAKEEKQLKEFKEEIVKLYEELAAKEMQMRTAAPQQSELPLFEHEETDFPETTTDTSAAAIMQRLEAPSWNEVEIYVATSSKRCREQLQENEKQLQEQRVKRLKESEGFQEQFQSIRKKDLMAEMEKAEAAFDERAHKEESELQAKQRLEEIKLMEEAKRSREKLLQEWFEEQKNVRKEKEQSTVEEASECATCFNVLNDQNRAILSPCGHARICLVCARKIFKSSRRFCPFCREKICKKPTLLPKLIT</sequence>
<dbReference type="EMBL" id="JABFUD020000025">
    <property type="protein sequence ID" value="KAI5059533.1"/>
    <property type="molecule type" value="Genomic_DNA"/>
</dbReference>
<keyword evidence="1" id="KW-0862">Zinc</keyword>
<evidence type="ECO:0000256" key="2">
    <source>
        <dbReference type="SAM" id="Coils"/>
    </source>
</evidence>
<dbReference type="SMART" id="SM00184">
    <property type="entry name" value="RING"/>
    <property type="match status" value="1"/>
</dbReference>
<name>A0A9D4U190_ADICA</name>
<dbReference type="OrthoDB" id="1927297at2759"/>
<dbReference type="InterPro" id="IPR013083">
    <property type="entry name" value="Znf_RING/FYVE/PHD"/>
</dbReference>
<evidence type="ECO:0000313" key="6">
    <source>
        <dbReference type="Proteomes" id="UP000886520"/>
    </source>
</evidence>
<dbReference type="GO" id="GO:0008270">
    <property type="term" value="F:zinc ion binding"/>
    <property type="evidence" value="ECO:0007669"/>
    <property type="project" value="UniProtKB-KW"/>
</dbReference>
<evidence type="ECO:0000256" key="3">
    <source>
        <dbReference type="SAM" id="MobiDB-lite"/>
    </source>
</evidence>
<keyword evidence="6" id="KW-1185">Reference proteome</keyword>
<dbReference type="Proteomes" id="UP000886520">
    <property type="component" value="Chromosome 25"/>
</dbReference>
<feature type="compositionally biased region" description="Polar residues" evidence="3">
    <location>
        <begin position="1"/>
        <end position="13"/>
    </location>
</feature>
<dbReference type="Pfam" id="PF13639">
    <property type="entry name" value="zf-RING_2"/>
    <property type="match status" value="1"/>
</dbReference>
<feature type="coiled-coil region" evidence="2">
    <location>
        <begin position="237"/>
        <end position="296"/>
    </location>
</feature>
<dbReference type="SUPFAM" id="SSF57850">
    <property type="entry name" value="RING/U-box"/>
    <property type="match status" value="1"/>
</dbReference>
<keyword evidence="2" id="KW-0175">Coiled coil</keyword>
<accession>A0A9D4U190</accession>
<gene>
    <name evidence="5" type="ORF">GOP47_0025852</name>
</gene>
<dbReference type="InterPro" id="IPR001841">
    <property type="entry name" value="Znf_RING"/>
</dbReference>
<keyword evidence="1" id="KW-0479">Metal-binding</keyword>
<dbReference type="PROSITE" id="PS50089">
    <property type="entry name" value="ZF_RING_2"/>
    <property type="match status" value="1"/>
</dbReference>
<dbReference type="Gene3D" id="3.30.40.10">
    <property type="entry name" value="Zinc/RING finger domain, C3HC4 (zinc finger)"/>
    <property type="match status" value="1"/>
</dbReference>
<keyword evidence="1" id="KW-0863">Zinc-finger</keyword>
<feature type="region of interest" description="Disordered" evidence="3">
    <location>
        <begin position="1"/>
        <end position="63"/>
    </location>
</feature>
<feature type="domain" description="RING-type" evidence="4">
    <location>
        <begin position="459"/>
        <end position="502"/>
    </location>
</feature>
<feature type="coiled-coil region" evidence="2">
    <location>
        <begin position="346"/>
        <end position="374"/>
    </location>
</feature>
<dbReference type="AlphaFoldDB" id="A0A9D4U190"/>